<evidence type="ECO:0000256" key="3">
    <source>
        <dbReference type="ARBA" id="ARBA00022729"/>
    </source>
</evidence>
<keyword evidence="4" id="KW-0592">Phosphate transport</keyword>
<evidence type="ECO:0000256" key="4">
    <source>
        <dbReference type="RuleBase" id="RU367119"/>
    </source>
</evidence>
<evidence type="ECO:0000313" key="6">
    <source>
        <dbReference type="EMBL" id="MDO6545040.1"/>
    </source>
</evidence>
<keyword evidence="4" id="KW-0964">Secreted</keyword>
<dbReference type="GO" id="GO:0007155">
    <property type="term" value="P:cell adhesion"/>
    <property type="evidence" value="ECO:0007669"/>
    <property type="project" value="UniProtKB-UniRule"/>
</dbReference>
<comment type="subcellular location">
    <subcellularLocation>
        <location evidence="4">Periplasm</location>
    </subcellularLocation>
    <subcellularLocation>
        <location evidence="4">Secreted</location>
    </subcellularLocation>
</comment>
<comment type="function">
    <text evidence="4">Involved in the system for phosphate transport across the cytoplasmic membrane.</text>
</comment>
<comment type="similarity">
    <text evidence="1 4">Belongs to the PstS family.</text>
</comment>
<proteinExistence type="inferred from homology"/>
<gene>
    <name evidence="6" type="ORF">Q4568_21100</name>
</gene>
<dbReference type="NCBIfam" id="TIGR02136">
    <property type="entry name" value="ptsS_2"/>
    <property type="match status" value="1"/>
</dbReference>
<evidence type="ECO:0000256" key="1">
    <source>
        <dbReference type="ARBA" id="ARBA00008725"/>
    </source>
</evidence>
<keyword evidence="2 4" id="KW-0813">Transport</keyword>
<dbReference type="PANTHER" id="PTHR30570:SF1">
    <property type="entry name" value="PHOSPHATE-BINDING PROTEIN PSTS"/>
    <property type="match status" value="1"/>
</dbReference>
<reference evidence="6" key="1">
    <citation type="submission" date="2023-07" db="EMBL/GenBank/DDBJ databases">
        <title>Genome content predicts the carbon catabolic preferences of heterotrophic bacteria.</title>
        <authorList>
            <person name="Gralka M."/>
        </authorList>
    </citation>
    <scope>NUCLEOTIDE SEQUENCE</scope>
    <source>
        <strain evidence="6">G2M05</strain>
    </source>
</reference>
<dbReference type="Gene3D" id="3.40.190.10">
    <property type="entry name" value="Periplasmic binding protein-like II"/>
    <property type="match status" value="2"/>
</dbReference>
<dbReference type="SUPFAM" id="SSF53850">
    <property type="entry name" value="Periplasmic binding protein-like II"/>
    <property type="match status" value="1"/>
</dbReference>
<dbReference type="GO" id="GO:0006817">
    <property type="term" value="P:phosphate ion transport"/>
    <property type="evidence" value="ECO:0007669"/>
    <property type="project" value="UniProtKB-UniRule"/>
</dbReference>
<evidence type="ECO:0000259" key="5">
    <source>
        <dbReference type="Pfam" id="PF12849"/>
    </source>
</evidence>
<dbReference type="InterPro" id="IPR011862">
    <property type="entry name" value="Phos-bd"/>
</dbReference>
<dbReference type="Proteomes" id="UP001170624">
    <property type="component" value="Unassembled WGS sequence"/>
</dbReference>
<organism evidence="6 7">
    <name type="scientific">Photobacterium sanguinicancri</name>
    <dbReference type="NCBI Taxonomy" id="875932"/>
    <lineage>
        <taxon>Bacteria</taxon>
        <taxon>Pseudomonadati</taxon>
        <taxon>Pseudomonadota</taxon>
        <taxon>Gammaproteobacteria</taxon>
        <taxon>Vibrionales</taxon>
        <taxon>Vibrionaceae</taxon>
        <taxon>Photobacterium</taxon>
    </lineage>
</organism>
<feature type="signal peptide" evidence="4">
    <location>
        <begin position="1"/>
        <end position="21"/>
    </location>
</feature>
<accession>A0AAW7YAU0</accession>
<keyword evidence="4" id="KW-0574">Periplasm</keyword>
<dbReference type="InterPro" id="IPR024370">
    <property type="entry name" value="PBP_domain"/>
</dbReference>
<dbReference type="InterPro" id="IPR050811">
    <property type="entry name" value="Phosphate_ABC_transporter"/>
</dbReference>
<sequence length="275" mass="29508">MFPRATTLLALCAGLAFNAQAETLTVSGSTSASHIVEVLAETYSAENKNSQIAVQGIGSSAGITAVKQDVAELGMSSRYLTDEEISSKLKSVTFAHDGIALVVNKNNPVKNLTKEQVSQIYHGEITNWQQVGGPERKIAVVSRENASGSRFSFEDFIGLTKDIKGIRVSDINPQAIVVNTNGMVKSLVSGNPNAIGYVSLGSIDQSIKALSFEGVLPTLDNLESGEYKISRPFIMLYKDKALKKDKKAKAFVDYIVSPEGQSIIDEGGYLASQIQ</sequence>
<dbReference type="GO" id="GO:0042597">
    <property type="term" value="C:periplasmic space"/>
    <property type="evidence" value="ECO:0007669"/>
    <property type="project" value="UniProtKB-SubCell"/>
</dbReference>
<dbReference type="CDD" id="cd13653">
    <property type="entry name" value="PBP2_phosphate_like_1"/>
    <property type="match status" value="1"/>
</dbReference>
<dbReference type="GO" id="GO:0042301">
    <property type="term" value="F:phosphate ion binding"/>
    <property type="evidence" value="ECO:0007669"/>
    <property type="project" value="UniProtKB-UniRule"/>
</dbReference>
<dbReference type="GO" id="GO:0005576">
    <property type="term" value="C:extracellular region"/>
    <property type="evidence" value="ECO:0007669"/>
    <property type="project" value="UniProtKB-SubCell"/>
</dbReference>
<feature type="chain" id="PRO_5043105005" description="Phosphate-binding protein" evidence="4">
    <location>
        <begin position="22"/>
        <end position="275"/>
    </location>
</feature>
<evidence type="ECO:0000256" key="2">
    <source>
        <dbReference type="ARBA" id="ARBA00022448"/>
    </source>
</evidence>
<dbReference type="Pfam" id="PF12849">
    <property type="entry name" value="PBP_like_2"/>
    <property type="match status" value="1"/>
</dbReference>
<comment type="caution">
    <text evidence="6">The sequence shown here is derived from an EMBL/GenBank/DDBJ whole genome shotgun (WGS) entry which is preliminary data.</text>
</comment>
<name>A0AAW7YAU0_9GAMM</name>
<protein>
    <recommendedName>
        <fullName evidence="4">Phosphate-binding protein</fullName>
    </recommendedName>
</protein>
<feature type="domain" description="PBP" evidence="5">
    <location>
        <begin position="19"/>
        <end position="259"/>
    </location>
</feature>
<evidence type="ECO:0000313" key="7">
    <source>
        <dbReference type="Proteomes" id="UP001170624"/>
    </source>
</evidence>
<keyword evidence="3 4" id="KW-0732">Signal</keyword>
<dbReference type="AlphaFoldDB" id="A0AAW7YAU0"/>
<dbReference type="PANTHER" id="PTHR30570">
    <property type="entry name" value="PERIPLASMIC PHOSPHATE BINDING COMPONENT OF PHOSPHATE ABC TRANSPORTER"/>
    <property type="match status" value="1"/>
</dbReference>
<dbReference type="RefSeq" id="WP_303501468.1">
    <property type="nucleotide sequence ID" value="NZ_JAUOPU010000037.1"/>
</dbReference>
<dbReference type="EMBL" id="JAUOPU010000037">
    <property type="protein sequence ID" value="MDO6545040.1"/>
    <property type="molecule type" value="Genomic_DNA"/>
</dbReference>